<evidence type="ECO:0000256" key="2">
    <source>
        <dbReference type="ARBA" id="ARBA00022475"/>
    </source>
</evidence>
<proteinExistence type="predicted"/>
<evidence type="ECO:0000256" key="6">
    <source>
        <dbReference type="ARBA" id="ARBA00023136"/>
    </source>
</evidence>
<evidence type="ECO:0000313" key="8">
    <source>
        <dbReference type="EMBL" id="GAH05889.1"/>
    </source>
</evidence>
<dbReference type="GO" id="GO:0005524">
    <property type="term" value="F:ATP binding"/>
    <property type="evidence" value="ECO:0007669"/>
    <property type="project" value="UniProtKB-KW"/>
</dbReference>
<sequence>YRKIIENAKKLANQLGINTNVEELYEKLSPADQQFTKILKALAHKPKVLILDEPTQAFNVKDAGLITEMAKRISSEGVSVIYIAHALDEIVKVADRITVLRDGKKIETHDKKTETLNPENLAKEMVGRPVNLFYKKKECAIGNYVFEVRGLKLKQFSK</sequence>
<evidence type="ECO:0000256" key="5">
    <source>
        <dbReference type="ARBA" id="ARBA00022967"/>
    </source>
</evidence>
<name>X1DLL0_9ZZZZ</name>
<keyword evidence="1" id="KW-0813">Transport</keyword>
<evidence type="ECO:0000256" key="1">
    <source>
        <dbReference type="ARBA" id="ARBA00022448"/>
    </source>
</evidence>
<dbReference type="SUPFAM" id="SSF52540">
    <property type="entry name" value="P-loop containing nucleoside triphosphate hydrolases"/>
    <property type="match status" value="1"/>
</dbReference>
<dbReference type="InterPro" id="IPR027417">
    <property type="entry name" value="P-loop_NTPase"/>
</dbReference>
<dbReference type="PANTHER" id="PTHR43790">
    <property type="entry name" value="CARBOHYDRATE TRANSPORT ATP-BINDING PROTEIN MG119-RELATED"/>
    <property type="match status" value="1"/>
</dbReference>
<reference evidence="8" key="1">
    <citation type="journal article" date="2014" name="Front. Microbiol.">
        <title>High frequency of phylogenetically diverse reductive dehalogenase-homologous genes in deep subseafloor sedimentary metagenomes.</title>
        <authorList>
            <person name="Kawai M."/>
            <person name="Futagami T."/>
            <person name="Toyoda A."/>
            <person name="Takaki Y."/>
            <person name="Nishi S."/>
            <person name="Hori S."/>
            <person name="Arai W."/>
            <person name="Tsubouchi T."/>
            <person name="Morono Y."/>
            <person name="Uchiyama I."/>
            <person name="Ito T."/>
            <person name="Fujiyama A."/>
            <person name="Inagaki F."/>
            <person name="Takami H."/>
        </authorList>
    </citation>
    <scope>NUCLEOTIDE SEQUENCE</scope>
    <source>
        <strain evidence="8">Expedition CK06-06</strain>
    </source>
</reference>
<evidence type="ECO:0000256" key="3">
    <source>
        <dbReference type="ARBA" id="ARBA00022741"/>
    </source>
</evidence>
<gene>
    <name evidence="8" type="ORF">S01H4_62334</name>
</gene>
<dbReference type="Gene3D" id="3.40.50.300">
    <property type="entry name" value="P-loop containing nucleotide triphosphate hydrolases"/>
    <property type="match status" value="1"/>
</dbReference>
<keyword evidence="4" id="KW-0067">ATP-binding</keyword>
<dbReference type="InterPro" id="IPR003439">
    <property type="entry name" value="ABC_transporter-like_ATP-bd"/>
</dbReference>
<dbReference type="InterPro" id="IPR050107">
    <property type="entry name" value="ABC_carbohydrate_import_ATPase"/>
</dbReference>
<dbReference type="AlphaFoldDB" id="X1DLL0"/>
<evidence type="ECO:0000259" key="7">
    <source>
        <dbReference type="Pfam" id="PF00005"/>
    </source>
</evidence>
<organism evidence="8">
    <name type="scientific">marine sediment metagenome</name>
    <dbReference type="NCBI Taxonomy" id="412755"/>
    <lineage>
        <taxon>unclassified sequences</taxon>
        <taxon>metagenomes</taxon>
        <taxon>ecological metagenomes</taxon>
    </lineage>
</organism>
<dbReference type="Pfam" id="PF00005">
    <property type="entry name" value="ABC_tran"/>
    <property type="match status" value="1"/>
</dbReference>
<dbReference type="GO" id="GO:0016887">
    <property type="term" value="F:ATP hydrolysis activity"/>
    <property type="evidence" value="ECO:0007669"/>
    <property type="project" value="InterPro"/>
</dbReference>
<dbReference type="PANTHER" id="PTHR43790:SF3">
    <property type="entry name" value="D-ALLOSE IMPORT ATP-BINDING PROTEIN ALSA-RELATED"/>
    <property type="match status" value="1"/>
</dbReference>
<evidence type="ECO:0000256" key="4">
    <source>
        <dbReference type="ARBA" id="ARBA00022840"/>
    </source>
</evidence>
<keyword evidence="5" id="KW-1278">Translocase</keyword>
<accession>X1DLL0</accession>
<keyword evidence="2" id="KW-1003">Cell membrane</keyword>
<feature type="domain" description="ABC transporter" evidence="7">
    <location>
        <begin position="8"/>
        <end position="56"/>
    </location>
</feature>
<comment type="caution">
    <text evidence="8">The sequence shown here is derived from an EMBL/GenBank/DDBJ whole genome shotgun (WGS) entry which is preliminary data.</text>
</comment>
<keyword evidence="3" id="KW-0547">Nucleotide-binding</keyword>
<dbReference type="EMBL" id="BART01037179">
    <property type="protein sequence ID" value="GAH05889.1"/>
    <property type="molecule type" value="Genomic_DNA"/>
</dbReference>
<feature type="non-terminal residue" evidence="8">
    <location>
        <position position="1"/>
    </location>
</feature>
<keyword evidence="6" id="KW-0472">Membrane</keyword>
<feature type="non-terminal residue" evidence="8">
    <location>
        <position position="158"/>
    </location>
</feature>
<protein>
    <recommendedName>
        <fullName evidence="7">ABC transporter domain-containing protein</fullName>
    </recommendedName>
</protein>